<dbReference type="PATRIC" id="fig|1391654.3.peg.159"/>
<dbReference type="Pfam" id="PF12531">
    <property type="entry name" value="DUF3731"/>
    <property type="match status" value="1"/>
</dbReference>
<dbReference type="GO" id="GO:0005524">
    <property type="term" value="F:ATP binding"/>
    <property type="evidence" value="ECO:0007669"/>
    <property type="project" value="UniProtKB-KW"/>
</dbReference>
<dbReference type="CDD" id="cd10170">
    <property type="entry name" value="ASKHA_NBD_HSP70"/>
    <property type="match status" value="1"/>
</dbReference>
<sequence>MGAQFVVGIDLGTTHTVVAYSELVARATPPRPKIFPIPQLTAANASEARSLLASALYAPLPSEISGDPTWVVGEFARRRGAEITGRFVSSAKSWLSHTAVDRLAPILPWGTRDDDESPRISPVEASTRILAQVKEAWDAAHPKAPLAEQDVVLTLPASFDEVARLLTLRAAEGVGLSPTLFEEPTAAFYDALEDKRAVLKLAKHGERTVLVCDVGGGTTDLSLMTIAPASGEDEEDFVVRRVAVGRHILLGGDNMDLALAHLAESRIVAPPNHLEPRELAQLVLSCRDAKERILAGQATEARVVVLGRGSSLVGGARATTLTKEEVESIVLGGFFPPVADDAMAPRARGGIVAFGLPYERDPAITRHVRQFLTRHASSIPHGAPDAVLLNGGVFHAAPIVEALLDAMASWAGGKRPALLANRDPDLAVARGAVRYGLARRGMLYRVESGASRGYYVAVASEQGASNEPLRAVCILPRGAKEGVHHEAGRSFELLVGRSVRFDMYASDVANDEAGTLVTIPDDDAFERLPPVVTSIPKEGKEQAVPVHLGGELLATGQLALACTEIGSGSGRRHRLEFQLREGAKPASAPPPPSIAPQTTTSALPPAKKAEVERLVDRVFGRKGEAEERETKDLVRELERLLGERATWTMQLARELADRLLENPGARRRSAHHERNFWLLFGFCMRPGFGDPGDEARIARAWPLFDGRLAFPGEARGWQQFFIAWRRMAGGMTEAMQVGFRDAMDAAIAPPEAGLKKPKRMPEALDELVATLASFERVPVAKRVALGDWVSERTWVDSDPRLWSAIGRIGARVPLYASVHHVIPPKNAATWLERMLRQKWESISTMPHAAVQLSRVTGDRTRDIDERLRREVEKRLVAISAKPAWIQAVRELVEIGDEERVAILGEGLPIGLRLTPSS</sequence>
<evidence type="ECO:0000256" key="3">
    <source>
        <dbReference type="SAM" id="MobiDB-lite"/>
    </source>
</evidence>
<reference evidence="4 5" key="1">
    <citation type="submission" date="2015-08" db="EMBL/GenBank/DDBJ databases">
        <authorList>
            <person name="Babu N.S."/>
            <person name="Beckwith C.J."/>
            <person name="Beseler K.G."/>
            <person name="Brison A."/>
            <person name="Carone J.V."/>
            <person name="Caskin T.P."/>
            <person name="Diamond M."/>
            <person name="Durham M.E."/>
            <person name="Foxe J.M."/>
            <person name="Go M."/>
            <person name="Henderson B.A."/>
            <person name="Jones I.B."/>
            <person name="McGettigan J.A."/>
            <person name="Micheletti S.J."/>
            <person name="Nasrallah M.E."/>
            <person name="Ortiz D."/>
            <person name="Piller C.R."/>
            <person name="Privatt S.R."/>
            <person name="Schneider S.L."/>
            <person name="Sharp S."/>
            <person name="Smith T.C."/>
            <person name="Stanton J.D."/>
            <person name="Ullery H.E."/>
            <person name="Wilson R.J."/>
            <person name="Serrano M.G."/>
            <person name="Buck G."/>
            <person name="Lee V."/>
            <person name="Wang Y."/>
            <person name="Carvalho R."/>
            <person name="Voegtly L."/>
            <person name="Shi R."/>
            <person name="Duckworth R."/>
            <person name="Johnson A."/>
            <person name="Loviza R."/>
            <person name="Walstead R."/>
            <person name="Shah Z."/>
            <person name="Kiflezghi M."/>
            <person name="Wade K."/>
            <person name="Ball S.L."/>
            <person name="Bradley K.W."/>
            <person name="Asai D.J."/>
            <person name="Bowman C.A."/>
            <person name="Russell D.A."/>
            <person name="Pope W.H."/>
            <person name="Jacobs-Sera D."/>
            <person name="Hendrix R.W."/>
            <person name="Hatfull G.F."/>
        </authorList>
    </citation>
    <scope>NUCLEOTIDE SEQUENCE [LARGE SCALE GENOMIC DNA]</scope>
    <source>
        <strain evidence="4 5">DSM 27648</strain>
    </source>
</reference>
<dbReference type="Pfam" id="PF00012">
    <property type="entry name" value="HSP70"/>
    <property type="match status" value="1"/>
</dbReference>
<feature type="region of interest" description="Disordered" evidence="3">
    <location>
        <begin position="581"/>
        <end position="602"/>
    </location>
</feature>
<dbReference type="InterPro" id="IPR013126">
    <property type="entry name" value="Hsp_70_fam"/>
</dbReference>
<keyword evidence="5" id="KW-1185">Reference proteome</keyword>
<dbReference type="Gene3D" id="3.90.640.10">
    <property type="entry name" value="Actin, Chain A, domain 4"/>
    <property type="match status" value="1"/>
</dbReference>
<dbReference type="RefSeq" id="WP_146645088.1">
    <property type="nucleotide sequence ID" value="NZ_CP012333.1"/>
</dbReference>
<dbReference type="KEGG" id="llu:AKJ09_00145"/>
<dbReference type="GO" id="GO:0140662">
    <property type="term" value="F:ATP-dependent protein folding chaperone"/>
    <property type="evidence" value="ECO:0007669"/>
    <property type="project" value="InterPro"/>
</dbReference>
<keyword evidence="1" id="KW-0547">Nucleotide-binding</keyword>
<proteinExistence type="predicted"/>
<dbReference type="PRINTS" id="PR00301">
    <property type="entry name" value="HEATSHOCK70"/>
</dbReference>
<dbReference type="SUPFAM" id="SSF53067">
    <property type="entry name" value="Actin-like ATPase domain"/>
    <property type="match status" value="2"/>
</dbReference>
<dbReference type="OrthoDB" id="580874at2"/>
<dbReference type="InterPro" id="IPR043129">
    <property type="entry name" value="ATPase_NBD"/>
</dbReference>
<evidence type="ECO:0000256" key="1">
    <source>
        <dbReference type="ARBA" id="ARBA00022741"/>
    </source>
</evidence>
<accession>A0A0K1PJA4</accession>
<dbReference type="Proteomes" id="UP000064967">
    <property type="component" value="Chromosome"/>
</dbReference>
<dbReference type="AlphaFoldDB" id="A0A0K1PJA4"/>
<organism evidence="4 5">
    <name type="scientific">Labilithrix luteola</name>
    <dbReference type="NCBI Taxonomy" id="1391654"/>
    <lineage>
        <taxon>Bacteria</taxon>
        <taxon>Pseudomonadati</taxon>
        <taxon>Myxococcota</taxon>
        <taxon>Polyangia</taxon>
        <taxon>Polyangiales</taxon>
        <taxon>Labilitrichaceae</taxon>
        <taxon>Labilithrix</taxon>
    </lineage>
</organism>
<evidence type="ECO:0000256" key="2">
    <source>
        <dbReference type="ARBA" id="ARBA00022840"/>
    </source>
</evidence>
<keyword evidence="2" id="KW-0067">ATP-binding</keyword>
<dbReference type="Gene3D" id="3.30.420.40">
    <property type="match status" value="2"/>
</dbReference>
<evidence type="ECO:0000313" key="4">
    <source>
        <dbReference type="EMBL" id="AKU93481.1"/>
    </source>
</evidence>
<dbReference type="STRING" id="1391654.AKJ09_00145"/>
<gene>
    <name evidence="4" type="ORF">AKJ09_00145</name>
</gene>
<name>A0A0K1PJA4_9BACT</name>
<dbReference type="EMBL" id="CP012333">
    <property type="protein sequence ID" value="AKU93481.1"/>
    <property type="molecule type" value="Genomic_DNA"/>
</dbReference>
<dbReference type="PANTHER" id="PTHR19375">
    <property type="entry name" value="HEAT SHOCK PROTEIN 70KDA"/>
    <property type="match status" value="1"/>
</dbReference>
<evidence type="ECO:0000313" key="5">
    <source>
        <dbReference type="Proteomes" id="UP000064967"/>
    </source>
</evidence>
<dbReference type="InterPro" id="IPR021030">
    <property type="entry name" value="DUF3731"/>
</dbReference>
<protein>
    <submittedName>
        <fullName evidence="4">Chaperone protein DnaK</fullName>
    </submittedName>
</protein>